<comment type="catalytic activity">
    <reaction evidence="1 6">
        <text>Thiol-dependent hydrolysis of ester, thioester, amide, peptide and isopeptide bonds formed by the C-terminal Gly of ubiquitin (a 76-residue protein attached to proteins as an intracellular targeting signal).</text>
        <dbReference type="EC" id="3.4.19.12"/>
    </reaction>
</comment>
<evidence type="ECO:0000256" key="5">
    <source>
        <dbReference type="ARBA" id="ARBA00022807"/>
    </source>
</evidence>
<feature type="compositionally biased region" description="Basic and acidic residues" evidence="7">
    <location>
        <begin position="190"/>
        <end position="202"/>
    </location>
</feature>
<evidence type="ECO:0000256" key="6">
    <source>
        <dbReference type="RuleBase" id="RU367104"/>
    </source>
</evidence>
<gene>
    <name evidence="9" type="ORF">ADUPG1_010078</name>
</gene>
<dbReference type="Proteomes" id="UP001057375">
    <property type="component" value="Unassembled WGS sequence"/>
</dbReference>
<dbReference type="InterPro" id="IPR038765">
    <property type="entry name" value="Papain-like_cys_pep_sf"/>
</dbReference>
<evidence type="ECO:0000256" key="4">
    <source>
        <dbReference type="ARBA" id="ARBA00022801"/>
    </source>
</evidence>
<comment type="subcellular location">
    <subcellularLocation>
        <location evidence="6">Cytoplasm</location>
    </subcellularLocation>
</comment>
<dbReference type="Pfam" id="PF24560">
    <property type="entry name" value="zf-C2H2_OTU1_C"/>
    <property type="match status" value="1"/>
</dbReference>
<dbReference type="Pfam" id="PF02338">
    <property type="entry name" value="OTU"/>
    <property type="match status" value="1"/>
</dbReference>
<evidence type="ECO:0000259" key="8">
    <source>
        <dbReference type="PROSITE" id="PS50802"/>
    </source>
</evidence>
<keyword evidence="3 6" id="KW-0833">Ubl conjugation pathway</keyword>
<dbReference type="InterPro" id="IPR057766">
    <property type="entry name" value="Znf-C2H2_OTU1-like_C"/>
</dbReference>
<dbReference type="EMBL" id="BQXS01011432">
    <property type="protein sequence ID" value="GKT37255.1"/>
    <property type="molecule type" value="Genomic_DNA"/>
</dbReference>
<dbReference type="SUPFAM" id="SSF54001">
    <property type="entry name" value="Cysteine proteinases"/>
    <property type="match status" value="1"/>
</dbReference>
<evidence type="ECO:0000256" key="7">
    <source>
        <dbReference type="SAM" id="MobiDB-lite"/>
    </source>
</evidence>
<evidence type="ECO:0000256" key="2">
    <source>
        <dbReference type="ARBA" id="ARBA00022670"/>
    </source>
</evidence>
<comment type="function">
    <text evidence="6">Hydrolase that can remove conjugated ubiquitin from proteins and may therefore play an important regulatory role at the level of protein turnover by preventing degradation.</text>
</comment>
<comment type="caution">
    <text evidence="9">The sequence shown here is derived from an EMBL/GenBank/DDBJ whole genome shotgun (WGS) entry which is preliminary data.</text>
</comment>
<dbReference type="PANTHER" id="PTHR13312">
    <property type="entry name" value="HIV-INDUCED PROTEIN-7-LIKE PROTEASE"/>
    <property type="match status" value="1"/>
</dbReference>
<dbReference type="EC" id="3.4.19.12" evidence="6"/>
<dbReference type="Gene3D" id="3.90.70.80">
    <property type="match status" value="1"/>
</dbReference>
<dbReference type="PROSITE" id="PS50802">
    <property type="entry name" value="OTU"/>
    <property type="match status" value="1"/>
</dbReference>
<feature type="compositionally biased region" description="Low complexity" evidence="7">
    <location>
        <begin position="170"/>
        <end position="187"/>
    </location>
</feature>
<dbReference type="PANTHER" id="PTHR13312:SF0">
    <property type="entry name" value="UBIQUITIN THIOESTERASE OTU1"/>
    <property type="match status" value="1"/>
</dbReference>
<evidence type="ECO:0000256" key="3">
    <source>
        <dbReference type="ARBA" id="ARBA00022786"/>
    </source>
</evidence>
<evidence type="ECO:0000313" key="10">
    <source>
        <dbReference type="Proteomes" id="UP001057375"/>
    </source>
</evidence>
<organism evidence="9 10">
    <name type="scientific">Aduncisulcus paluster</name>
    <dbReference type="NCBI Taxonomy" id="2918883"/>
    <lineage>
        <taxon>Eukaryota</taxon>
        <taxon>Metamonada</taxon>
        <taxon>Carpediemonas-like organisms</taxon>
        <taxon>Aduncisulcus</taxon>
    </lineage>
</organism>
<evidence type="ECO:0000313" key="9">
    <source>
        <dbReference type="EMBL" id="GKT37255.1"/>
    </source>
</evidence>
<name>A0ABQ5L1N5_9EUKA</name>
<keyword evidence="10" id="KW-1185">Reference proteome</keyword>
<dbReference type="InterPro" id="IPR003323">
    <property type="entry name" value="OTU_dom"/>
</dbReference>
<evidence type="ECO:0000256" key="1">
    <source>
        <dbReference type="ARBA" id="ARBA00000707"/>
    </source>
</evidence>
<protein>
    <recommendedName>
        <fullName evidence="6">Ubiquitin thioesterase OTU</fullName>
        <ecNumber evidence="6">3.4.19.12</ecNumber>
    </recommendedName>
</protein>
<reference evidence="9" key="1">
    <citation type="submission" date="2022-03" db="EMBL/GenBank/DDBJ databases">
        <title>Draft genome sequence of Aduncisulcus paluster, a free-living microaerophilic Fornicata.</title>
        <authorList>
            <person name="Yuyama I."/>
            <person name="Kume K."/>
            <person name="Tamura T."/>
            <person name="Inagaki Y."/>
            <person name="Hashimoto T."/>
        </authorList>
    </citation>
    <scope>NUCLEOTIDE SEQUENCE</scope>
    <source>
        <strain evidence="9">NY0171</strain>
    </source>
</reference>
<feature type="region of interest" description="Disordered" evidence="7">
    <location>
        <begin position="166"/>
        <end position="204"/>
    </location>
</feature>
<keyword evidence="2" id="KW-0645">Protease</keyword>
<proteinExistence type="predicted"/>
<accession>A0ABQ5L1N5</accession>
<keyword evidence="4 6" id="KW-0378">Hydrolase</keyword>
<keyword evidence="5 6" id="KW-0788">Thiol protease</keyword>
<keyword evidence="6" id="KW-0963">Cytoplasm</keyword>
<sequence length="493" mass="54967">MYRFKLRFIDGKTVIISLPDEATYNQLCAEIASHCSILKDNLVIYYQSRAGRQQLELESHQLLSILDSLPKSCLLHIEQKEIPLSPTVEEIPSPPIEYPATQYTPIPTPSRYPIVDVTCPDDPIEKEELEVPIFDVESILRAAESIPSKSTTPPAISSITPDVISRLVEGSPSSNPSTGSGSSTGSSELPKIETHLPGERPLDSTSYETLLKPIATLSEMEILHHRCHIHSLLAFAHSLHSALDSSSLMALGFRPVLKHVSGDGGCLFHSLSFLSMLSMKQTRDIERKILSTIGIDFHFNPKWLRRCVCSVLNLFPNAFSGMLDEKIDIYATKMADESTWAGAVEIDILAAILDIEVHVLSVETMQTHRFGRGYLAERVRRVLEKSRFISEEQVSKRVIGPRLYLCYDGSHYNPLYFKDGSGQEIKCFIPSDEGIPELFKKEVVSVLHACKKYTKQSSMKIRCGNCGVILSGMKAAQKHAEYTGHQNFMEAGM</sequence>
<feature type="domain" description="OTU" evidence="8">
    <location>
        <begin position="255"/>
        <end position="418"/>
    </location>
</feature>